<dbReference type="OrthoDB" id="1665007at2"/>
<dbReference type="PANTHER" id="PTHR30314:SF3">
    <property type="entry name" value="MITOCHONDRIAL DIVISION PROTEIN FSZA"/>
    <property type="match status" value="1"/>
</dbReference>
<protein>
    <submittedName>
        <fullName evidence="3">FtsZ family, C-terminal domain</fullName>
    </submittedName>
</protein>
<dbReference type="GO" id="GO:0005737">
    <property type="term" value="C:cytoplasm"/>
    <property type="evidence" value="ECO:0007669"/>
    <property type="project" value="TreeGrafter"/>
</dbReference>
<dbReference type="RefSeq" id="WP_075445806.1">
    <property type="nucleotide sequence ID" value="NZ_FOQK01000039.1"/>
</dbReference>
<gene>
    <name evidence="3" type="ORF">SAMN04487861_1397</name>
</gene>
<keyword evidence="2" id="KW-0342">GTP-binding</keyword>
<dbReference type="GO" id="GO:0003924">
    <property type="term" value="F:GTPase activity"/>
    <property type="evidence" value="ECO:0007669"/>
    <property type="project" value="InterPro"/>
</dbReference>
<evidence type="ECO:0000313" key="3">
    <source>
        <dbReference type="EMBL" id="SFI43517.1"/>
    </source>
</evidence>
<dbReference type="InterPro" id="IPR037103">
    <property type="entry name" value="Tubulin/FtsZ-like_C"/>
</dbReference>
<keyword evidence="1" id="KW-0547">Nucleotide-binding</keyword>
<evidence type="ECO:0000313" key="4">
    <source>
        <dbReference type="Proteomes" id="UP000183639"/>
    </source>
</evidence>
<name>A0A1I3I6M9_SELRU</name>
<dbReference type="EMBL" id="FOQK01000039">
    <property type="protein sequence ID" value="SFI43517.1"/>
    <property type="molecule type" value="Genomic_DNA"/>
</dbReference>
<dbReference type="AlphaFoldDB" id="A0A1I3I6M9"/>
<dbReference type="InterPro" id="IPR045061">
    <property type="entry name" value="FtsZ/CetZ"/>
</dbReference>
<organism evidence="3 4">
    <name type="scientific">Selenomonas ruminantium</name>
    <dbReference type="NCBI Taxonomy" id="971"/>
    <lineage>
        <taxon>Bacteria</taxon>
        <taxon>Bacillati</taxon>
        <taxon>Bacillota</taxon>
        <taxon>Negativicutes</taxon>
        <taxon>Selenomonadales</taxon>
        <taxon>Selenomonadaceae</taxon>
        <taxon>Selenomonas</taxon>
    </lineage>
</organism>
<evidence type="ECO:0000256" key="1">
    <source>
        <dbReference type="ARBA" id="ARBA00022741"/>
    </source>
</evidence>
<dbReference type="PANTHER" id="PTHR30314">
    <property type="entry name" value="CELL DIVISION PROTEIN FTSZ-RELATED"/>
    <property type="match status" value="1"/>
</dbReference>
<evidence type="ECO:0000256" key="2">
    <source>
        <dbReference type="ARBA" id="ARBA00023134"/>
    </source>
</evidence>
<proteinExistence type="predicted"/>
<dbReference type="InterPro" id="IPR008280">
    <property type="entry name" value="Tub_FtsZ_C"/>
</dbReference>
<sequence length="244" mass="27178">MTSKMNMIVKAITLKVTGIGKAHAMLEKYLLAAEQKLLAPFSFDPATWNKTDVLFLVACAGSQDTWTEFQKGIEFARQQNMLVFPIWISDEQPVMTDNILVVKPKNFSGNMELFAYISEGIQSIYTVLSQPGPIDVDLETVRSLLKDPGRLIFHYYEYQAQQGKYSATDKALQCLAAQGVDPHSGKIVLLNITGSEDNLSMFEVSELSDMIHDGIGNNDSEIYWLAASDNALADTIHVTMWVKS</sequence>
<reference evidence="3 4" key="1">
    <citation type="submission" date="2016-10" db="EMBL/GenBank/DDBJ databases">
        <authorList>
            <person name="de Groot N.N."/>
        </authorList>
    </citation>
    <scope>NUCLEOTIDE SEQUENCE [LARGE SCALE GENOMIC DNA]</scope>
    <source>
        <strain evidence="3 4">Z108</strain>
    </source>
</reference>
<dbReference type="SUPFAM" id="SSF55307">
    <property type="entry name" value="Tubulin C-terminal domain-like"/>
    <property type="match status" value="1"/>
</dbReference>
<dbReference type="GO" id="GO:0005525">
    <property type="term" value="F:GTP binding"/>
    <property type="evidence" value="ECO:0007669"/>
    <property type="project" value="UniProtKB-KW"/>
</dbReference>
<dbReference type="Proteomes" id="UP000183639">
    <property type="component" value="Unassembled WGS sequence"/>
</dbReference>
<accession>A0A1I3I6M9</accession>
<dbReference type="Gene3D" id="3.30.1330.20">
    <property type="entry name" value="Tubulin/FtsZ, C-terminal domain"/>
    <property type="match status" value="1"/>
</dbReference>
<dbReference type="GO" id="GO:0032153">
    <property type="term" value="C:cell division site"/>
    <property type="evidence" value="ECO:0007669"/>
    <property type="project" value="TreeGrafter"/>
</dbReference>
<dbReference type="GO" id="GO:0051301">
    <property type="term" value="P:cell division"/>
    <property type="evidence" value="ECO:0007669"/>
    <property type="project" value="TreeGrafter"/>
</dbReference>